<dbReference type="Gene3D" id="3.30.460.10">
    <property type="entry name" value="Beta Polymerase, domain 2"/>
    <property type="match status" value="1"/>
</dbReference>
<comment type="caution">
    <text evidence="2">The sequence shown here is derived from an EMBL/GenBank/DDBJ whole genome shotgun (WGS) entry which is preliminary data.</text>
</comment>
<accession>A0AAD5MJ44</accession>
<proteinExistence type="predicted"/>
<sequence length="163" mass="18944">MSKEDDLVIVEECKRYAEKYMVEQNIAAIKQFRKYYSSHFADPRYAEEFRMLSDEIFRRFQRNRQTSAEFRRKMVMIDEIGKVIQKNQSWRFKLFPSGSTMTGLATKGSDLDVTIWCPDANRLFSNESEKEVCMKILKSTVVMAPWPSGCDARGGTRGRNPSA</sequence>
<feature type="domain" description="Poly(A) RNA polymerase mitochondrial-like central palm" evidence="1">
    <location>
        <begin position="52"/>
        <end position="142"/>
    </location>
</feature>
<keyword evidence="3" id="KW-1185">Reference proteome</keyword>
<name>A0AAD5MJ44_PARTN</name>
<reference evidence="2" key="1">
    <citation type="submission" date="2021-06" db="EMBL/GenBank/DDBJ databases">
        <title>Parelaphostrongylus tenuis whole genome reference sequence.</title>
        <authorList>
            <person name="Garwood T.J."/>
            <person name="Larsen P.A."/>
            <person name="Fountain-Jones N.M."/>
            <person name="Garbe J.R."/>
            <person name="Macchietto M.G."/>
            <person name="Kania S.A."/>
            <person name="Gerhold R.W."/>
            <person name="Richards J.E."/>
            <person name="Wolf T.M."/>
        </authorList>
    </citation>
    <scope>NUCLEOTIDE SEQUENCE</scope>
    <source>
        <strain evidence="2">MNPRO001-30</strain>
        <tissue evidence="2">Meninges</tissue>
    </source>
</reference>
<gene>
    <name evidence="2" type="ORF">KIN20_005697</name>
</gene>
<evidence type="ECO:0000259" key="1">
    <source>
        <dbReference type="Pfam" id="PF22600"/>
    </source>
</evidence>
<dbReference type="Pfam" id="PF22600">
    <property type="entry name" value="MTPAP-like_central"/>
    <property type="match status" value="1"/>
</dbReference>
<protein>
    <recommendedName>
        <fullName evidence="1">Poly(A) RNA polymerase mitochondrial-like central palm domain-containing protein</fullName>
    </recommendedName>
</protein>
<evidence type="ECO:0000313" key="3">
    <source>
        <dbReference type="Proteomes" id="UP001196413"/>
    </source>
</evidence>
<dbReference type="InterPro" id="IPR054708">
    <property type="entry name" value="MTPAP-like_central"/>
</dbReference>
<evidence type="ECO:0000313" key="2">
    <source>
        <dbReference type="EMBL" id="KAJ1350001.1"/>
    </source>
</evidence>
<dbReference type="InterPro" id="IPR043519">
    <property type="entry name" value="NT_sf"/>
</dbReference>
<organism evidence="2 3">
    <name type="scientific">Parelaphostrongylus tenuis</name>
    <name type="common">Meningeal worm</name>
    <dbReference type="NCBI Taxonomy" id="148309"/>
    <lineage>
        <taxon>Eukaryota</taxon>
        <taxon>Metazoa</taxon>
        <taxon>Ecdysozoa</taxon>
        <taxon>Nematoda</taxon>
        <taxon>Chromadorea</taxon>
        <taxon>Rhabditida</taxon>
        <taxon>Rhabditina</taxon>
        <taxon>Rhabditomorpha</taxon>
        <taxon>Strongyloidea</taxon>
        <taxon>Metastrongylidae</taxon>
        <taxon>Parelaphostrongylus</taxon>
    </lineage>
</organism>
<dbReference type="Proteomes" id="UP001196413">
    <property type="component" value="Unassembled WGS sequence"/>
</dbReference>
<dbReference type="SUPFAM" id="SSF81301">
    <property type="entry name" value="Nucleotidyltransferase"/>
    <property type="match status" value="1"/>
</dbReference>
<dbReference type="EMBL" id="JAHQIW010000784">
    <property type="protein sequence ID" value="KAJ1350001.1"/>
    <property type="molecule type" value="Genomic_DNA"/>
</dbReference>
<dbReference type="AlphaFoldDB" id="A0AAD5MJ44"/>